<dbReference type="Pfam" id="PF17919">
    <property type="entry name" value="RT_RNaseH_2"/>
    <property type="match status" value="1"/>
</dbReference>
<reference evidence="2 3" key="1">
    <citation type="journal article" date="2018" name="Gigascience">
        <title>Genomes of trombidid mites reveal novel predicted allergens and laterally-transferred genes associated with secondary metabolism.</title>
        <authorList>
            <person name="Dong X."/>
            <person name="Chaisiri K."/>
            <person name="Xia D."/>
            <person name="Armstrong S.D."/>
            <person name="Fang Y."/>
            <person name="Donnelly M.J."/>
            <person name="Kadowaki T."/>
            <person name="McGarry J.W."/>
            <person name="Darby A.C."/>
            <person name="Makepeace B.L."/>
        </authorList>
    </citation>
    <scope>NUCLEOTIDE SEQUENCE [LARGE SCALE GENOMIC DNA]</scope>
    <source>
        <strain evidence="2">UoL-WK</strain>
    </source>
</reference>
<protein>
    <submittedName>
        <fullName evidence="2">Gag pol polyprotein-like protein</fullName>
    </submittedName>
</protein>
<organism evidence="2 3">
    <name type="scientific">Dinothrombium tinctorium</name>
    <dbReference type="NCBI Taxonomy" id="1965070"/>
    <lineage>
        <taxon>Eukaryota</taxon>
        <taxon>Metazoa</taxon>
        <taxon>Ecdysozoa</taxon>
        <taxon>Arthropoda</taxon>
        <taxon>Chelicerata</taxon>
        <taxon>Arachnida</taxon>
        <taxon>Acari</taxon>
        <taxon>Acariformes</taxon>
        <taxon>Trombidiformes</taxon>
        <taxon>Prostigmata</taxon>
        <taxon>Anystina</taxon>
        <taxon>Parasitengona</taxon>
        <taxon>Trombidioidea</taxon>
        <taxon>Trombidiidae</taxon>
        <taxon>Dinothrombium</taxon>
    </lineage>
</organism>
<dbReference type="Gene3D" id="3.30.70.270">
    <property type="match status" value="1"/>
</dbReference>
<sequence>LVNFYRRFIPNAAHHLCPLNSLLKNRKEKHSALEWNVEADNSFKKIKEELANATLLNHPIPNTQLAIFVDASELSIGGSLVQKDGKDWKPISFFSKQLKPQQKKVV</sequence>
<dbReference type="STRING" id="1965070.A0A3S3NNV9"/>
<feature type="non-terminal residue" evidence="2">
    <location>
        <position position="106"/>
    </location>
</feature>
<dbReference type="InterPro" id="IPR043128">
    <property type="entry name" value="Rev_trsase/Diguanyl_cyclase"/>
</dbReference>
<dbReference type="InterPro" id="IPR051320">
    <property type="entry name" value="Viral_Replic_Matur_Polypro"/>
</dbReference>
<evidence type="ECO:0000313" key="3">
    <source>
        <dbReference type="Proteomes" id="UP000285301"/>
    </source>
</evidence>
<dbReference type="EMBL" id="NCKU01018374">
    <property type="protein sequence ID" value="RWR98848.1"/>
    <property type="molecule type" value="Genomic_DNA"/>
</dbReference>
<evidence type="ECO:0000259" key="1">
    <source>
        <dbReference type="Pfam" id="PF17919"/>
    </source>
</evidence>
<dbReference type="AlphaFoldDB" id="A0A3S3NNV9"/>
<feature type="non-terminal residue" evidence="2">
    <location>
        <position position="1"/>
    </location>
</feature>
<dbReference type="GO" id="GO:0071897">
    <property type="term" value="P:DNA biosynthetic process"/>
    <property type="evidence" value="ECO:0007669"/>
    <property type="project" value="UniProtKB-ARBA"/>
</dbReference>
<evidence type="ECO:0000313" key="2">
    <source>
        <dbReference type="EMBL" id="RWR98848.1"/>
    </source>
</evidence>
<dbReference type="SUPFAM" id="SSF56672">
    <property type="entry name" value="DNA/RNA polymerases"/>
    <property type="match status" value="1"/>
</dbReference>
<dbReference type="PANTHER" id="PTHR33064:SF37">
    <property type="entry name" value="RIBONUCLEASE H"/>
    <property type="match status" value="1"/>
</dbReference>
<dbReference type="Proteomes" id="UP000285301">
    <property type="component" value="Unassembled WGS sequence"/>
</dbReference>
<comment type="caution">
    <text evidence="2">The sequence shown here is derived from an EMBL/GenBank/DDBJ whole genome shotgun (WGS) entry which is preliminary data.</text>
</comment>
<feature type="domain" description="Reverse transcriptase/retrotransposon-derived protein RNase H-like" evidence="1">
    <location>
        <begin position="35"/>
        <end position="104"/>
    </location>
</feature>
<gene>
    <name evidence="2" type="ORF">B4U79_13625</name>
</gene>
<name>A0A3S3NNV9_9ACAR</name>
<proteinExistence type="predicted"/>
<dbReference type="OrthoDB" id="7698356at2759"/>
<dbReference type="InterPro" id="IPR041577">
    <property type="entry name" value="RT_RNaseH_2"/>
</dbReference>
<keyword evidence="3" id="KW-1185">Reference proteome</keyword>
<dbReference type="PANTHER" id="PTHR33064">
    <property type="entry name" value="POL PROTEIN"/>
    <property type="match status" value="1"/>
</dbReference>
<accession>A0A3S3NNV9</accession>
<dbReference type="InterPro" id="IPR043502">
    <property type="entry name" value="DNA/RNA_pol_sf"/>
</dbReference>